<evidence type="ECO:0000313" key="6">
    <source>
        <dbReference type="EMBL" id="GAA0581887.1"/>
    </source>
</evidence>
<evidence type="ECO:0000259" key="5">
    <source>
        <dbReference type="PROSITE" id="PS50072"/>
    </source>
</evidence>
<dbReference type="SUPFAM" id="SSF50891">
    <property type="entry name" value="Cyclophilin-like"/>
    <property type="match status" value="1"/>
</dbReference>
<keyword evidence="2 3" id="KW-0413">Isomerase</keyword>
<dbReference type="InterPro" id="IPR029000">
    <property type="entry name" value="Cyclophilin-like_dom_sf"/>
</dbReference>
<feature type="signal peptide" evidence="3">
    <location>
        <begin position="1"/>
        <end position="19"/>
    </location>
</feature>
<keyword evidence="7" id="KW-1185">Reference proteome</keyword>
<sequence length="217" mass="22533">MRLAPALAAAALFATAAVAQPQAKIETSMGTVVVLLEKDKAPKTVANFVRYAKQGLYNNTVIYRIVPGYVIQTGSFGADLKWRPTSNPVPLETAGGLSNKRGTVAMAREMKPTNSAKAEFFFNLADTNAQALDPKPGDAPNTTGFAVFGRVTSGQEVLDAIALVPLGGMKGSFPTAYPMKPIVIKKVTISEAAAAPVTPPAEPVAPAADPAAPATPQ</sequence>
<dbReference type="EC" id="5.2.1.8" evidence="3"/>
<evidence type="ECO:0000313" key="7">
    <source>
        <dbReference type="Proteomes" id="UP001499951"/>
    </source>
</evidence>
<dbReference type="InterPro" id="IPR002130">
    <property type="entry name" value="Cyclophilin-type_PPIase_dom"/>
</dbReference>
<dbReference type="GO" id="GO:0016853">
    <property type="term" value="F:isomerase activity"/>
    <property type="evidence" value="ECO:0007669"/>
    <property type="project" value="UniProtKB-KW"/>
</dbReference>
<dbReference type="EMBL" id="BAAADD010000009">
    <property type="protein sequence ID" value="GAA0581887.1"/>
    <property type="molecule type" value="Genomic_DNA"/>
</dbReference>
<proteinExistence type="inferred from homology"/>
<dbReference type="Pfam" id="PF00160">
    <property type="entry name" value="Pro_isomerase"/>
    <property type="match status" value="1"/>
</dbReference>
<reference evidence="6 7" key="1">
    <citation type="journal article" date="2019" name="Int. J. Syst. Evol. Microbiol.">
        <title>The Global Catalogue of Microorganisms (GCM) 10K type strain sequencing project: providing services to taxonomists for standard genome sequencing and annotation.</title>
        <authorList>
            <consortium name="The Broad Institute Genomics Platform"/>
            <consortium name="The Broad Institute Genome Sequencing Center for Infectious Disease"/>
            <person name="Wu L."/>
            <person name="Ma J."/>
        </authorList>
    </citation>
    <scope>NUCLEOTIDE SEQUENCE [LARGE SCALE GENOMIC DNA]</scope>
    <source>
        <strain evidence="6 7">JCM 15089</strain>
    </source>
</reference>
<evidence type="ECO:0000256" key="4">
    <source>
        <dbReference type="SAM" id="MobiDB-lite"/>
    </source>
</evidence>
<comment type="function">
    <text evidence="3">PPIases accelerate the folding of proteins. It catalyzes the cis-trans isomerization of proline imidic peptide bonds in oligopeptides.</text>
</comment>
<evidence type="ECO:0000256" key="3">
    <source>
        <dbReference type="RuleBase" id="RU363019"/>
    </source>
</evidence>
<dbReference type="RefSeq" id="WP_166935184.1">
    <property type="nucleotide sequence ID" value="NZ_BAAADD010000009.1"/>
</dbReference>
<feature type="chain" id="PRO_5045006952" description="Peptidyl-prolyl cis-trans isomerase" evidence="3">
    <location>
        <begin position="20"/>
        <end position="217"/>
    </location>
</feature>
<organism evidence="6 7">
    <name type="scientific">Rhizomicrobium electricum</name>
    <dbReference type="NCBI Taxonomy" id="480070"/>
    <lineage>
        <taxon>Bacteria</taxon>
        <taxon>Pseudomonadati</taxon>
        <taxon>Pseudomonadota</taxon>
        <taxon>Alphaproteobacteria</taxon>
        <taxon>Micropepsales</taxon>
        <taxon>Micropepsaceae</taxon>
        <taxon>Rhizomicrobium</taxon>
    </lineage>
</organism>
<dbReference type="PROSITE" id="PS50072">
    <property type="entry name" value="CSA_PPIASE_2"/>
    <property type="match status" value="1"/>
</dbReference>
<feature type="domain" description="PPIase cyclophilin-type" evidence="5">
    <location>
        <begin position="26"/>
        <end position="189"/>
    </location>
</feature>
<name>A0ABN1F456_9PROT</name>
<comment type="similarity">
    <text evidence="3">Belongs to the cyclophilin-type PPIase family.</text>
</comment>
<feature type="region of interest" description="Disordered" evidence="4">
    <location>
        <begin position="195"/>
        <end position="217"/>
    </location>
</feature>
<dbReference type="PRINTS" id="PR00153">
    <property type="entry name" value="CSAPPISMRASE"/>
</dbReference>
<dbReference type="PANTHER" id="PTHR43246">
    <property type="entry name" value="PEPTIDYL-PROLYL CIS-TRANS ISOMERASE CYP38, CHLOROPLASTIC"/>
    <property type="match status" value="1"/>
</dbReference>
<comment type="caution">
    <text evidence="6">The sequence shown here is derived from an EMBL/GenBank/DDBJ whole genome shotgun (WGS) entry which is preliminary data.</text>
</comment>
<dbReference type="InterPro" id="IPR044665">
    <property type="entry name" value="E_coli_cyclophilin_A-like"/>
</dbReference>
<comment type="catalytic activity">
    <reaction evidence="3">
        <text>[protein]-peptidylproline (omega=180) = [protein]-peptidylproline (omega=0)</text>
        <dbReference type="Rhea" id="RHEA:16237"/>
        <dbReference type="Rhea" id="RHEA-COMP:10747"/>
        <dbReference type="Rhea" id="RHEA-COMP:10748"/>
        <dbReference type="ChEBI" id="CHEBI:83833"/>
        <dbReference type="ChEBI" id="CHEBI:83834"/>
        <dbReference type="EC" id="5.2.1.8"/>
    </reaction>
</comment>
<dbReference type="Proteomes" id="UP001499951">
    <property type="component" value="Unassembled WGS sequence"/>
</dbReference>
<keyword evidence="1 3" id="KW-0697">Rotamase</keyword>
<keyword evidence="3" id="KW-0732">Signal</keyword>
<gene>
    <name evidence="6" type="ORF">GCM10008942_33480</name>
</gene>
<evidence type="ECO:0000256" key="1">
    <source>
        <dbReference type="ARBA" id="ARBA00023110"/>
    </source>
</evidence>
<feature type="compositionally biased region" description="Low complexity" evidence="4">
    <location>
        <begin position="204"/>
        <end position="217"/>
    </location>
</feature>
<protein>
    <recommendedName>
        <fullName evidence="3">Peptidyl-prolyl cis-trans isomerase</fullName>
        <shortName evidence="3">PPIase</shortName>
        <ecNumber evidence="3">5.2.1.8</ecNumber>
    </recommendedName>
</protein>
<accession>A0ABN1F456</accession>
<dbReference type="Gene3D" id="2.40.100.10">
    <property type="entry name" value="Cyclophilin-like"/>
    <property type="match status" value="1"/>
</dbReference>
<evidence type="ECO:0000256" key="2">
    <source>
        <dbReference type="ARBA" id="ARBA00023235"/>
    </source>
</evidence>